<accession>A0A0N5A3F5</accession>
<keyword evidence="5" id="KW-0862">Zinc</keyword>
<evidence type="ECO:0000256" key="1">
    <source>
        <dbReference type="ARBA" id="ARBA00022468"/>
    </source>
</evidence>
<organism evidence="11 12">
    <name type="scientific">Parastrongyloides trichosuri</name>
    <name type="common">Possum-specific nematode worm</name>
    <dbReference type="NCBI Taxonomy" id="131310"/>
    <lineage>
        <taxon>Eukaryota</taxon>
        <taxon>Metazoa</taxon>
        <taxon>Ecdysozoa</taxon>
        <taxon>Nematoda</taxon>
        <taxon>Chromadorea</taxon>
        <taxon>Rhabditida</taxon>
        <taxon>Tylenchina</taxon>
        <taxon>Panagrolaimomorpha</taxon>
        <taxon>Strongyloidoidea</taxon>
        <taxon>Strongyloididae</taxon>
        <taxon>Parastrongyloides</taxon>
    </lineage>
</organism>
<evidence type="ECO:0000256" key="3">
    <source>
        <dbReference type="ARBA" id="ARBA00022737"/>
    </source>
</evidence>
<keyword evidence="3" id="KW-0677">Repeat</keyword>
<evidence type="ECO:0000259" key="10">
    <source>
        <dbReference type="PROSITE" id="PS50115"/>
    </source>
</evidence>
<dbReference type="InterPro" id="IPR036770">
    <property type="entry name" value="Ankyrin_rpt-contain_sf"/>
</dbReference>
<dbReference type="InterPro" id="IPR013724">
    <property type="entry name" value="GIT_SHD"/>
</dbReference>
<feature type="compositionally biased region" description="Basic and acidic residues" evidence="9">
    <location>
        <begin position="374"/>
        <end position="392"/>
    </location>
</feature>
<evidence type="ECO:0000256" key="4">
    <source>
        <dbReference type="ARBA" id="ARBA00022771"/>
    </source>
</evidence>
<name>A0A0N5A3F5_PARTI</name>
<evidence type="ECO:0000313" key="11">
    <source>
        <dbReference type="Proteomes" id="UP000038045"/>
    </source>
</evidence>
<dbReference type="Pfam" id="PF13637">
    <property type="entry name" value="Ank_4"/>
    <property type="match status" value="1"/>
</dbReference>
<evidence type="ECO:0000256" key="5">
    <source>
        <dbReference type="ARBA" id="ARBA00022833"/>
    </source>
</evidence>
<dbReference type="SUPFAM" id="SSF48403">
    <property type="entry name" value="Ankyrin repeat"/>
    <property type="match status" value="1"/>
</dbReference>
<evidence type="ECO:0000256" key="2">
    <source>
        <dbReference type="ARBA" id="ARBA00022723"/>
    </source>
</evidence>
<dbReference type="SMART" id="SM00248">
    <property type="entry name" value="ANK"/>
    <property type="match status" value="2"/>
</dbReference>
<dbReference type="GO" id="GO:0031267">
    <property type="term" value="F:small GTPase binding"/>
    <property type="evidence" value="ECO:0007669"/>
    <property type="project" value="TreeGrafter"/>
</dbReference>
<keyword evidence="11" id="KW-1185">Reference proteome</keyword>
<evidence type="ECO:0000256" key="7">
    <source>
        <dbReference type="PROSITE-ProRule" id="PRU00023"/>
    </source>
</evidence>
<dbReference type="Pfam" id="PF01412">
    <property type="entry name" value="ArfGap"/>
    <property type="match status" value="1"/>
</dbReference>
<dbReference type="InterPro" id="IPR038508">
    <property type="entry name" value="ArfGAP_dom_sf"/>
</dbReference>
<dbReference type="GO" id="GO:0032012">
    <property type="term" value="P:regulation of ARF protein signal transduction"/>
    <property type="evidence" value="ECO:0007669"/>
    <property type="project" value="InterPro"/>
</dbReference>
<dbReference type="InterPro" id="IPR001164">
    <property type="entry name" value="ArfGAP_dom"/>
</dbReference>
<dbReference type="Gene3D" id="1.25.40.20">
    <property type="entry name" value="Ankyrin repeat-containing domain"/>
    <property type="match status" value="1"/>
</dbReference>
<feature type="domain" description="Arf-GAP" evidence="10">
    <location>
        <begin position="1"/>
        <end position="137"/>
    </location>
</feature>
<dbReference type="PROSITE" id="PS50115">
    <property type="entry name" value="ARFGAP"/>
    <property type="match status" value="1"/>
</dbReference>
<dbReference type="Gene3D" id="1.20.120.330">
    <property type="entry name" value="Nucleotidyltransferases domain 2"/>
    <property type="match status" value="1"/>
</dbReference>
<evidence type="ECO:0000256" key="8">
    <source>
        <dbReference type="PROSITE-ProRule" id="PRU00288"/>
    </source>
</evidence>
<dbReference type="Proteomes" id="UP000038045">
    <property type="component" value="Unplaced"/>
</dbReference>
<evidence type="ECO:0000313" key="12">
    <source>
        <dbReference type="WBParaSite" id="PTRK_0001616000.1"/>
    </source>
</evidence>
<dbReference type="SMART" id="SM00105">
    <property type="entry name" value="ArfGap"/>
    <property type="match status" value="1"/>
</dbReference>
<dbReference type="GO" id="GO:0008277">
    <property type="term" value="P:regulation of G protein-coupled receptor signaling pathway"/>
    <property type="evidence" value="ECO:0007669"/>
    <property type="project" value="TreeGrafter"/>
</dbReference>
<sequence>MSTLLNHTTLSSWKCADCDAEKPTWASINLAVLLCSDCASIHRDLGRHISQLVSLQKSYWSPYRLELILYLYSNGSNNIWEYFLSESSRTDQSNINIRHFVKPKPESAITPTKEKYIRDKYSEKKFASKTTNESQNDLDMQLFACVRTSHVETTLRLLIHGANPNYVNCETGETPLHVATREGQLKQVELLCIYGANLFFENNKEETPKRISKENGNMELLSRLLELEFEISDKISWFLCGKMPSHDKNCHFLIPDIVGSHLTEKQKRVLMKYTNQNNESFASISQDIFDEVERRINEKIWYAEIKERHEKLGSIVNVMASFLPLNPIIPSFRNQRRQKLAKFDTNAFVYLLVCHLKETKRRFNGENKENILRGNVEKETRQSQKSSEKHFSSNDYDECASVPSPDLLAKLNEKKLSYTLPKIPQNNNDLQVPLTKEVEILQDIIKKQTQTINNLSDLVVTLSREVKIMQDKVEHVVEDNTTLQDDLSRLRAHVYMKDTQFANQTNAFIPKNASFQSNNSHSSNVPNISNNTPLSNANFPIQRNSTMAQNSNNTYKGHVSPENNEINYIRNVEYNEKIVTSHNIQAQKDNSYINILSEQRAQSRNEKSRSKKDGFTKGKIVRFVDDLTSAIRSLQTELLKSTPYVYPHCEAVNAVVFNILDSVPKSLQRKTVLLLMQKLENSMYRLESICSNPNINVHEASLAAFALALAAKNLFITCE</sequence>
<dbReference type="GO" id="GO:0098793">
    <property type="term" value="C:presynapse"/>
    <property type="evidence" value="ECO:0007669"/>
    <property type="project" value="GOC"/>
</dbReference>
<keyword evidence="6 7" id="KW-0040">ANK repeat</keyword>
<dbReference type="InterPro" id="IPR022018">
    <property type="entry name" value="GIT1_C"/>
</dbReference>
<feature type="region of interest" description="Disordered" evidence="9">
    <location>
        <begin position="374"/>
        <end position="398"/>
    </location>
</feature>
<dbReference type="GO" id="GO:0008270">
    <property type="term" value="F:zinc ion binding"/>
    <property type="evidence" value="ECO:0007669"/>
    <property type="project" value="UniProtKB-KW"/>
</dbReference>
<dbReference type="PANTHER" id="PTHR46097:SF3">
    <property type="entry name" value="ARF GTPASE-ACTIVATING PROTEIN GIT"/>
    <property type="match status" value="1"/>
</dbReference>
<dbReference type="SUPFAM" id="SSF57863">
    <property type="entry name" value="ArfGap/RecO-like zinc finger"/>
    <property type="match status" value="1"/>
</dbReference>
<dbReference type="SMART" id="SM00555">
    <property type="entry name" value="GIT"/>
    <property type="match status" value="2"/>
</dbReference>
<dbReference type="InterPro" id="IPR002110">
    <property type="entry name" value="Ankyrin_rpt"/>
</dbReference>
<evidence type="ECO:0000256" key="9">
    <source>
        <dbReference type="SAM" id="MobiDB-lite"/>
    </source>
</evidence>
<dbReference type="PROSITE" id="PS50088">
    <property type="entry name" value="ANK_REPEAT"/>
    <property type="match status" value="1"/>
</dbReference>
<dbReference type="PROSITE" id="PS50297">
    <property type="entry name" value="ANK_REP_REGION"/>
    <property type="match status" value="1"/>
</dbReference>
<dbReference type="GO" id="GO:0005096">
    <property type="term" value="F:GTPase activator activity"/>
    <property type="evidence" value="ECO:0007669"/>
    <property type="project" value="UniProtKB-KW"/>
</dbReference>
<dbReference type="AlphaFoldDB" id="A0A0N5A3F5"/>
<feature type="repeat" description="ANK" evidence="7">
    <location>
        <begin position="171"/>
        <end position="203"/>
    </location>
</feature>
<dbReference type="GO" id="GO:0007420">
    <property type="term" value="P:brain development"/>
    <property type="evidence" value="ECO:0007669"/>
    <property type="project" value="InterPro"/>
</dbReference>
<dbReference type="InterPro" id="IPR047161">
    <property type="entry name" value="GIT-like"/>
</dbReference>
<dbReference type="STRING" id="131310.A0A0N5A3F5"/>
<keyword evidence="4 8" id="KW-0863">Zinc-finger</keyword>
<keyword evidence="2" id="KW-0479">Metal-binding</keyword>
<dbReference type="Gene3D" id="1.10.220.150">
    <property type="entry name" value="Arf GTPase activating protein"/>
    <property type="match status" value="1"/>
</dbReference>
<dbReference type="PANTHER" id="PTHR46097">
    <property type="entry name" value="G PROTEIN-COUPLED RECEPTOR KINASE INTERACTING ARFGAP"/>
    <property type="match status" value="1"/>
</dbReference>
<evidence type="ECO:0000256" key="6">
    <source>
        <dbReference type="ARBA" id="ARBA00023043"/>
    </source>
</evidence>
<proteinExistence type="predicted"/>
<reference evidence="12" key="1">
    <citation type="submission" date="2017-02" db="UniProtKB">
        <authorList>
            <consortium name="WormBaseParasite"/>
        </authorList>
    </citation>
    <scope>IDENTIFICATION</scope>
</reference>
<dbReference type="WBParaSite" id="PTRK_0001616000.1">
    <property type="protein sequence ID" value="PTRK_0001616000.1"/>
    <property type="gene ID" value="PTRK_0001616000"/>
</dbReference>
<dbReference type="GO" id="GO:0036465">
    <property type="term" value="P:synaptic vesicle recycling"/>
    <property type="evidence" value="ECO:0007669"/>
    <property type="project" value="TreeGrafter"/>
</dbReference>
<dbReference type="Pfam" id="PF12205">
    <property type="entry name" value="GIT1_C"/>
    <property type="match status" value="1"/>
</dbReference>
<dbReference type="PRINTS" id="PR00405">
    <property type="entry name" value="REVINTRACTNG"/>
</dbReference>
<protein>
    <submittedName>
        <fullName evidence="12">Arf-GAP domain-containing protein</fullName>
    </submittedName>
</protein>
<keyword evidence="1" id="KW-0343">GTPase activation</keyword>
<dbReference type="InterPro" id="IPR037278">
    <property type="entry name" value="ARFGAP/RecO"/>
</dbReference>